<evidence type="ECO:0000313" key="3">
    <source>
        <dbReference type="Proteomes" id="UP000033067"/>
    </source>
</evidence>
<dbReference type="InterPro" id="IPR009081">
    <property type="entry name" value="PP-bd_ACP"/>
</dbReference>
<dbReference type="InterPro" id="IPR036736">
    <property type="entry name" value="ACP-like_sf"/>
</dbReference>
<dbReference type="OrthoDB" id="9803943at2"/>
<feature type="domain" description="Carrier" evidence="1">
    <location>
        <begin position="5"/>
        <end position="87"/>
    </location>
</feature>
<keyword evidence="3" id="KW-1185">Reference proteome</keyword>
<dbReference type="KEGG" id="psuw:WQ53_09340"/>
<evidence type="ECO:0000313" key="2">
    <source>
        <dbReference type="EMBL" id="AKC86926.1"/>
    </source>
</evidence>
<gene>
    <name evidence="2" type="ORF">WQ53_09340</name>
</gene>
<dbReference type="Gene3D" id="1.10.1200.10">
    <property type="entry name" value="ACP-like"/>
    <property type="match status" value="1"/>
</dbReference>
<proteinExistence type="predicted"/>
<dbReference type="PROSITE" id="PS50075">
    <property type="entry name" value="CARRIER"/>
    <property type="match status" value="1"/>
</dbReference>
<dbReference type="NCBIfam" id="NF006617">
    <property type="entry name" value="PRK09184.1"/>
    <property type="match status" value="1"/>
</dbReference>
<dbReference type="RefSeq" id="WP_052631909.1">
    <property type="nucleotide sequence ID" value="NZ_CP011144.1"/>
</dbReference>
<protein>
    <submittedName>
        <fullName evidence="2">Acyl carrier protein</fullName>
    </submittedName>
</protein>
<dbReference type="Proteomes" id="UP000033067">
    <property type="component" value="Chromosome"/>
</dbReference>
<dbReference type="AlphaFoldDB" id="A0A0E3UN66"/>
<dbReference type="SMART" id="SM01294">
    <property type="entry name" value="PKS_PP_betabranch"/>
    <property type="match status" value="1"/>
</dbReference>
<dbReference type="PATRIC" id="fig|314722.6.peg.2004"/>
<organism evidence="2 3">
    <name type="scientific">Pseudoxanthomonas suwonensis</name>
    <dbReference type="NCBI Taxonomy" id="314722"/>
    <lineage>
        <taxon>Bacteria</taxon>
        <taxon>Pseudomonadati</taxon>
        <taxon>Pseudomonadota</taxon>
        <taxon>Gammaproteobacteria</taxon>
        <taxon>Lysobacterales</taxon>
        <taxon>Lysobacteraceae</taxon>
        <taxon>Pseudoxanthomonas</taxon>
    </lineage>
</organism>
<dbReference type="EMBL" id="CP011144">
    <property type="protein sequence ID" value="AKC86926.1"/>
    <property type="molecule type" value="Genomic_DNA"/>
</dbReference>
<name>A0A0E3UN66_9GAMM</name>
<accession>A0A0E3UN66</accession>
<evidence type="ECO:0000259" key="1">
    <source>
        <dbReference type="PROSITE" id="PS50075"/>
    </source>
</evidence>
<reference evidence="2 3" key="1">
    <citation type="journal article" date="2015" name="Genome Announc.">
        <title>Complete Genome Sequence of Pseudoxanthomonas suwonensis Strain J1, a Cellulose-Degrading Bacterium Isolated from Leaf- and Wood-Enriched Soil.</title>
        <authorList>
            <person name="Hou L."/>
            <person name="Jiang J."/>
            <person name="Xu Z."/>
            <person name="Zhou Y."/>
            <person name="Leung F.C."/>
        </authorList>
    </citation>
    <scope>NUCLEOTIDE SEQUENCE [LARGE SCALE GENOMIC DNA]</scope>
    <source>
        <strain evidence="2 3">J1</strain>
    </source>
</reference>
<sequence length="89" mass="9684">MSQQTDAERELAELLVESLNLEGVEPHAIDPEAPLFNEGLGLDSIDALELSLAVAKRYGVQLRAEGEDNRRIFASLRALSAHVQSQRGG</sequence>
<dbReference type="Pfam" id="PF00550">
    <property type="entry name" value="PP-binding"/>
    <property type="match status" value="1"/>
</dbReference>
<dbReference type="SUPFAM" id="SSF47336">
    <property type="entry name" value="ACP-like"/>
    <property type="match status" value="1"/>
</dbReference>